<reference evidence="10 11" key="1">
    <citation type="submission" date="2021-09" db="EMBL/GenBank/DDBJ databases">
        <title>Genomic insights and catalytic innovation underlie evolution of tropane alkaloids biosynthesis.</title>
        <authorList>
            <person name="Wang Y.-J."/>
            <person name="Tian T."/>
            <person name="Huang J.-P."/>
            <person name="Huang S.-X."/>
        </authorList>
    </citation>
    <scope>NUCLEOTIDE SEQUENCE [LARGE SCALE GENOMIC DNA]</scope>
    <source>
        <strain evidence="10">KIB-2018</strain>
        <tissue evidence="10">Leaf</tissue>
    </source>
</reference>
<evidence type="ECO:0000259" key="9">
    <source>
        <dbReference type="Pfam" id="PF01592"/>
    </source>
</evidence>
<dbReference type="CDD" id="cd06664">
    <property type="entry name" value="IscU_like"/>
    <property type="match status" value="1"/>
</dbReference>
<evidence type="ECO:0000256" key="2">
    <source>
        <dbReference type="ARBA" id="ARBA00005151"/>
    </source>
</evidence>
<name>A0AAV8SQC7_9ROSI</name>
<evidence type="ECO:0000256" key="4">
    <source>
        <dbReference type="ARBA" id="ARBA00022714"/>
    </source>
</evidence>
<evidence type="ECO:0000256" key="8">
    <source>
        <dbReference type="SAM" id="MobiDB-lite"/>
    </source>
</evidence>
<dbReference type="PANTHER" id="PTHR10093">
    <property type="entry name" value="IRON-SULFUR CLUSTER ASSEMBLY ENZYME NIFU HOMOLOG"/>
    <property type="match status" value="1"/>
</dbReference>
<dbReference type="Gene3D" id="3.90.1010.10">
    <property type="match status" value="1"/>
</dbReference>
<keyword evidence="4 7" id="KW-0001">2Fe-2S</keyword>
<sequence>MLRFASKRILRQVPAATELAPPALLPLSSRLYHEKVVDHFNNPRNIGSFNKNDPNVGTGLVGAPACGDVMKLQIKVDEKTGEIVDARFKTFGCGSAIASSSVASEWVKGKQMEEVLTIKNTEIAKHLSLPPVKLHCSMLAEDAIKAAVKDFRSKRSKLDGNPEAAPGEQDPSA</sequence>
<comment type="similarity">
    <text evidence="3 7">Belongs to the NifU family.</text>
</comment>
<feature type="region of interest" description="Disordered" evidence="8">
    <location>
        <begin position="154"/>
        <end position="173"/>
    </location>
</feature>
<comment type="pathway">
    <text evidence="2">Cofactor biosynthesis; iron-sulfur cluster biosynthesis.</text>
</comment>
<dbReference type="Proteomes" id="UP001159364">
    <property type="component" value="Linkage Group LG09"/>
</dbReference>
<comment type="cofactor">
    <cofactor evidence="5 7">
        <name>[2Fe-2S] cluster</name>
        <dbReference type="ChEBI" id="CHEBI:190135"/>
    </cofactor>
</comment>
<dbReference type="GO" id="GO:0051537">
    <property type="term" value="F:2 iron, 2 sulfur cluster binding"/>
    <property type="evidence" value="ECO:0007669"/>
    <property type="project" value="UniProtKB-KW"/>
</dbReference>
<accession>A0AAV8SQC7</accession>
<dbReference type="InterPro" id="IPR002871">
    <property type="entry name" value="NIF_FeS_clus_asmbl_NifU_N"/>
</dbReference>
<dbReference type="FunFam" id="3.90.1010.10:FF:000001">
    <property type="entry name" value="Iron-sulfur cluster assembly scaffold protein IscU"/>
    <property type="match status" value="1"/>
</dbReference>
<gene>
    <name evidence="10" type="ORF">K2173_005643</name>
</gene>
<dbReference type="Pfam" id="PF01592">
    <property type="entry name" value="NifU_N"/>
    <property type="match status" value="1"/>
</dbReference>
<evidence type="ECO:0000256" key="1">
    <source>
        <dbReference type="ARBA" id="ARBA00004305"/>
    </source>
</evidence>
<comment type="caution">
    <text evidence="10">The sequence shown here is derived from an EMBL/GenBank/DDBJ whole genome shotgun (WGS) entry which is preliminary data.</text>
</comment>
<evidence type="ECO:0000313" key="10">
    <source>
        <dbReference type="EMBL" id="KAJ8754482.1"/>
    </source>
</evidence>
<comment type="subcellular location">
    <subcellularLocation>
        <location evidence="1 7">Mitochondrion matrix</location>
    </subcellularLocation>
</comment>
<comment type="function">
    <text evidence="6">Scaffold protein for the de novo synthesis of iron-sulfur (Fe-S) clusters within mitochondria, which is required for maturation of both mitochondrial and cytoplasmic [2Fe-2S] and [4Fe-4S] proteins. First, a [2Fe-2S] cluster is transiently assembled on the scaffold protein ISCU (ISU1, ISU2 or ISU3). In a second step, the cluster is released from ISCU, transferred to a glutaredoxin, followed by the formation of mitochondrial [2Fe-2S] proteins, the synthesis of [4Fe-4S] clusters and their target-specific insertion into the recipient apoproteins. Cluster assembly on ISCU depends on the function of the cysteine desulfurase complex NFS1-ISD11, which serves as the sulfur donor for cluster synthesis, the iron-binding protein frataxin as the putative iron donor, and the electron transfer chain comprised of ferredoxin reductase and ferredoxin, which receive their electrons from NADH.</text>
</comment>
<dbReference type="GO" id="GO:0016226">
    <property type="term" value="P:iron-sulfur cluster assembly"/>
    <property type="evidence" value="ECO:0007669"/>
    <property type="project" value="UniProtKB-UniRule"/>
</dbReference>
<feature type="domain" description="NIF system FeS cluster assembly NifU N-terminal" evidence="9">
    <location>
        <begin position="32"/>
        <end position="156"/>
    </location>
</feature>
<dbReference type="AlphaFoldDB" id="A0AAV8SQC7"/>
<keyword evidence="7" id="KW-0496">Mitochondrion</keyword>
<dbReference type="SUPFAM" id="SSF82649">
    <property type="entry name" value="SufE/NifU"/>
    <property type="match status" value="1"/>
</dbReference>
<dbReference type="GO" id="GO:0005759">
    <property type="term" value="C:mitochondrial matrix"/>
    <property type="evidence" value="ECO:0007669"/>
    <property type="project" value="UniProtKB-SubCell"/>
</dbReference>
<evidence type="ECO:0000256" key="7">
    <source>
        <dbReference type="RuleBase" id="RU362089"/>
    </source>
</evidence>
<keyword evidence="7" id="KW-0411">Iron-sulfur</keyword>
<keyword evidence="7" id="KW-0408">Iron</keyword>
<keyword evidence="7" id="KW-0479">Metal-binding</keyword>
<proteinExistence type="inferred from homology"/>
<evidence type="ECO:0000256" key="3">
    <source>
        <dbReference type="ARBA" id="ARBA00006420"/>
    </source>
</evidence>
<keyword evidence="7" id="KW-0809">Transit peptide</keyword>
<keyword evidence="11" id="KW-1185">Reference proteome</keyword>
<dbReference type="InterPro" id="IPR011339">
    <property type="entry name" value="ISCU"/>
</dbReference>
<dbReference type="EMBL" id="JAIWQS010000009">
    <property type="protein sequence ID" value="KAJ8754482.1"/>
    <property type="molecule type" value="Genomic_DNA"/>
</dbReference>
<dbReference type="NCBIfam" id="TIGR01999">
    <property type="entry name" value="iscU"/>
    <property type="match status" value="1"/>
</dbReference>
<evidence type="ECO:0000256" key="6">
    <source>
        <dbReference type="ARBA" id="ARBA00055623"/>
    </source>
</evidence>
<evidence type="ECO:0000313" key="11">
    <source>
        <dbReference type="Proteomes" id="UP001159364"/>
    </source>
</evidence>
<dbReference type="GO" id="GO:0005506">
    <property type="term" value="F:iron ion binding"/>
    <property type="evidence" value="ECO:0007669"/>
    <property type="project" value="UniProtKB-UniRule"/>
</dbReference>
<organism evidence="10 11">
    <name type="scientific">Erythroxylum novogranatense</name>
    <dbReference type="NCBI Taxonomy" id="1862640"/>
    <lineage>
        <taxon>Eukaryota</taxon>
        <taxon>Viridiplantae</taxon>
        <taxon>Streptophyta</taxon>
        <taxon>Embryophyta</taxon>
        <taxon>Tracheophyta</taxon>
        <taxon>Spermatophyta</taxon>
        <taxon>Magnoliopsida</taxon>
        <taxon>eudicotyledons</taxon>
        <taxon>Gunneridae</taxon>
        <taxon>Pentapetalae</taxon>
        <taxon>rosids</taxon>
        <taxon>fabids</taxon>
        <taxon>Malpighiales</taxon>
        <taxon>Erythroxylaceae</taxon>
        <taxon>Erythroxylum</taxon>
    </lineage>
</organism>
<protein>
    <recommendedName>
        <fullName evidence="7">Iron-sulfur cluster assembly protein</fullName>
    </recommendedName>
</protein>
<evidence type="ECO:0000256" key="5">
    <source>
        <dbReference type="ARBA" id="ARBA00034078"/>
    </source>
</evidence>